<dbReference type="InterPro" id="IPR051395">
    <property type="entry name" value="Cytochrome_c_Peroxidase/MauG"/>
</dbReference>
<dbReference type="PIRSF" id="PIRSF028099">
    <property type="entry name" value="DUF1111"/>
    <property type="match status" value="1"/>
</dbReference>
<name>A0A1H0GLP8_9HYPH</name>
<proteinExistence type="predicted"/>
<dbReference type="Pfam" id="PF06537">
    <property type="entry name" value="DHOR"/>
    <property type="match status" value="1"/>
</dbReference>
<evidence type="ECO:0000313" key="6">
    <source>
        <dbReference type="EMBL" id="SDO07877.1"/>
    </source>
</evidence>
<keyword evidence="7" id="KW-1185">Reference proteome</keyword>
<accession>A0A1H0GLP8</accession>
<dbReference type="EMBL" id="FNJC01000001">
    <property type="protein sequence ID" value="SDO07877.1"/>
    <property type="molecule type" value="Genomic_DNA"/>
</dbReference>
<dbReference type="RefSeq" id="WP_090225977.1">
    <property type="nucleotide sequence ID" value="NZ_FNJC01000001.1"/>
</dbReference>
<keyword evidence="2 4" id="KW-0479">Metal-binding</keyword>
<dbReference type="SUPFAM" id="SSF46626">
    <property type="entry name" value="Cytochrome c"/>
    <property type="match status" value="1"/>
</dbReference>
<evidence type="ECO:0000256" key="2">
    <source>
        <dbReference type="ARBA" id="ARBA00022723"/>
    </source>
</evidence>
<feature type="domain" description="Cytochrome c" evidence="5">
    <location>
        <begin position="373"/>
        <end position="505"/>
    </location>
</feature>
<keyword evidence="1 4" id="KW-0349">Heme</keyword>
<keyword evidence="3 4" id="KW-0408">Iron</keyword>
<reference evidence="6 7" key="1">
    <citation type="submission" date="2016-10" db="EMBL/GenBank/DDBJ databases">
        <authorList>
            <person name="Varghese N."/>
            <person name="Submissions S."/>
        </authorList>
    </citation>
    <scope>NUCLEOTIDE SEQUENCE [LARGE SCALE GENOMIC DNA]</scope>
    <source>
        <strain evidence="6 7">CGMCC 1.6497</strain>
    </source>
</reference>
<evidence type="ECO:0000256" key="1">
    <source>
        <dbReference type="ARBA" id="ARBA00022617"/>
    </source>
</evidence>
<dbReference type="PANTHER" id="PTHR30600">
    <property type="entry name" value="CYTOCHROME C PEROXIDASE-RELATED"/>
    <property type="match status" value="1"/>
</dbReference>
<dbReference type="InterPro" id="IPR036909">
    <property type="entry name" value="Cyt_c-like_dom_sf"/>
</dbReference>
<dbReference type="Gene3D" id="1.10.760.10">
    <property type="entry name" value="Cytochrome c-like domain"/>
    <property type="match status" value="1"/>
</dbReference>
<gene>
    <name evidence="6" type="ORF">SAMN04488061_0200</name>
</gene>
<evidence type="ECO:0000256" key="3">
    <source>
        <dbReference type="ARBA" id="ARBA00023004"/>
    </source>
</evidence>
<comment type="caution">
    <text evidence="6">The sequence shown here is derived from an EMBL/GenBank/DDBJ whole genome shotgun (WGS) entry which is preliminary data.</text>
</comment>
<evidence type="ECO:0000256" key="4">
    <source>
        <dbReference type="PROSITE-ProRule" id="PRU00433"/>
    </source>
</evidence>
<evidence type="ECO:0000259" key="5">
    <source>
        <dbReference type="PROSITE" id="PS51007"/>
    </source>
</evidence>
<dbReference type="PANTHER" id="PTHR30600:SF4">
    <property type="entry name" value="CYTOCHROME C DOMAIN-CONTAINING PROTEIN"/>
    <property type="match status" value="1"/>
</dbReference>
<evidence type="ECO:0000313" key="7">
    <source>
        <dbReference type="Proteomes" id="UP000198795"/>
    </source>
</evidence>
<organism evidence="6 7">
    <name type="scientific">Filomicrobium insigne</name>
    <dbReference type="NCBI Taxonomy" id="418854"/>
    <lineage>
        <taxon>Bacteria</taxon>
        <taxon>Pseudomonadati</taxon>
        <taxon>Pseudomonadota</taxon>
        <taxon>Alphaproteobacteria</taxon>
        <taxon>Hyphomicrobiales</taxon>
        <taxon>Hyphomicrobiaceae</taxon>
        <taxon>Filomicrobium</taxon>
    </lineage>
</organism>
<dbReference type="PROSITE" id="PS51007">
    <property type="entry name" value="CYTC"/>
    <property type="match status" value="1"/>
</dbReference>
<dbReference type="InterPro" id="IPR010538">
    <property type="entry name" value="DHOR"/>
</dbReference>
<protein>
    <submittedName>
        <fullName evidence="6">CxxC motif-containing protein, DUF1111 family</fullName>
    </submittedName>
</protein>
<dbReference type="InterPro" id="IPR009056">
    <property type="entry name" value="Cyt_c-like_dom"/>
</dbReference>
<sequence>MAKIDTSDIPSLRRSRFWPFGIALTGAAVVLAAASLAAPVDDKASIGKFEPGEEFPGGTATTRQSRDHVNAFSHFSNGIGFEGEARFKLGNAIFRKEWVSSPASTKASDGLGPLYNARGCQSCHLKDGRGHPPAANWPDDDAISMFLRLSVPPSTDQERQLLKERRVNVIAEPTYGGQLQDIAIKGHAAEGHMKITYEDVPVPFADGTSVTLRKPSYEITDLAYGPLQPDVMTSPRIAPPMIGLGLLEAIPEEVIRANADPDDANGDGISGRAQEVWSLRDRDVRLGRFGWKGGTPSVAQQSAEAFAGDMGLSTSLVPKSSGDCTAAQAVCLDAPNGNSPKPSDPEVGDQLFDLLVFYSQNLAVPGRPNASEPLVLEGKVKFHELGCAACHIPSFTTGEVSGQPHLSGHRIWPYTDLLLHDMGEGLADGRPEGLASGQEWRTPPLWGIGATEVVSGHTNFLHDGRARNVEEAILWHGGEAQAARDAYTQLSKDQRDALLAFVNSL</sequence>
<dbReference type="Proteomes" id="UP000198795">
    <property type="component" value="Unassembled WGS sequence"/>
</dbReference>